<evidence type="ECO:0000313" key="3">
    <source>
        <dbReference type="EMBL" id="AJE34313.1"/>
    </source>
</evidence>
<feature type="domain" description="HMA" evidence="2">
    <location>
        <begin position="1"/>
        <end position="65"/>
    </location>
</feature>
<dbReference type="PROSITE" id="PS50846">
    <property type="entry name" value="HMA_2"/>
    <property type="match status" value="1"/>
</dbReference>
<dbReference type="OrthoDB" id="9813965at2"/>
<keyword evidence="4" id="KW-1185">Reference proteome</keyword>
<organism evidence="3 4">
    <name type="scientific">Corynebacterium humireducens NBRC 106098 = DSM 45392</name>
    <dbReference type="NCBI Taxonomy" id="1223515"/>
    <lineage>
        <taxon>Bacteria</taxon>
        <taxon>Bacillati</taxon>
        <taxon>Actinomycetota</taxon>
        <taxon>Actinomycetes</taxon>
        <taxon>Mycobacteriales</taxon>
        <taxon>Corynebacteriaceae</taxon>
        <taxon>Corynebacterium</taxon>
    </lineage>
</organism>
<evidence type="ECO:0000259" key="2">
    <source>
        <dbReference type="PROSITE" id="PS50846"/>
    </source>
</evidence>
<dbReference type="EMBL" id="CP005286">
    <property type="protein sequence ID" value="AJE34313.1"/>
    <property type="molecule type" value="Genomic_DNA"/>
</dbReference>
<reference evidence="3 4" key="1">
    <citation type="submission" date="2013-04" db="EMBL/GenBank/DDBJ databases">
        <title>Complete genome sequence of Corynebacterium humireducens DSM 45392(T), isolated from a wastewater-fed microbial fuel cell.</title>
        <authorList>
            <person name="Ruckert C."/>
            <person name="Albersmeier A."/>
            <person name="Kalinowski J."/>
        </authorList>
    </citation>
    <scope>NUCLEOTIDE SEQUENCE [LARGE SCALE GENOMIC DNA]</scope>
    <source>
        <strain evidence="4">MFC-5</strain>
    </source>
</reference>
<evidence type="ECO:0000256" key="1">
    <source>
        <dbReference type="ARBA" id="ARBA00022723"/>
    </source>
</evidence>
<evidence type="ECO:0000313" key="4">
    <source>
        <dbReference type="Proteomes" id="UP000031524"/>
    </source>
</evidence>
<dbReference type="InterPro" id="IPR006121">
    <property type="entry name" value="HMA_dom"/>
</dbReference>
<dbReference type="STRING" id="1223515.B842_12340"/>
<dbReference type="RefSeq" id="WP_040087025.1">
    <property type="nucleotide sequence ID" value="NZ_BCSU01000010.1"/>
</dbReference>
<name>A0A0B5DDK2_9CORY</name>
<dbReference type="Gene3D" id="3.30.70.100">
    <property type="match status" value="1"/>
</dbReference>
<dbReference type="Pfam" id="PF00403">
    <property type="entry name" value="HMA"/>
    <property type="match status" value="1"/>
</dbReference>
<dbReference type="HOGENOM" id="CLU_134973_13_1_11"/>
<proteinExistence type="predicted"/>
<dbReference type="CDD" id="cd00371">
    <property type="entry name" value="HMA"/>
    <property type="match status" value="1"/>
</dbReference>
<dbReference type="KEGG" id="chm:B842_12340"/>
<dbReference type="PROSITE" id="PS01047">
    <property type="entry name" value="HMA_1"/>
    <property type="match status" value="1"/>
</dbReference>
<dbReference type="InterPro" id="IPR017969">
    <property type="entry name" value="Heavy-metal-associated_CS"/>
</dbReference>
<dbReference type="AlphaFoldDB" id="A0A0B5DDK2"/>
<dbReference type="Proteomes" id="UP000031524">
    <property type="component" value="Chromosome"/>
</dbReference>
<dbReference type="GO" id="GO:0046872">
    <property type="term" value="F:metal ion binding"/>
    <property type="evidence" value="ECO:0007669"/>
    <property type="project" value="UniProtKB-KW"/>
</dbReference>
<protein>
    <submittedName>
        <fullName evidence="3">Cation transport protein</fullName>
    </submittedName>
</protein>
<dbReference type="SUPFAM" id="SSF55008">
    <property type="entry name" value="HMA, heavy metal-associated domain"/>
    <property type="match status" value="1"/>
</dbReference>
<sequence length="68" mass="7374">MIKNYVVEGMTCDACRASVEEEINEIPGTQGVDVDLETGRVAVTGEEISDELVARAVEAAGYRLQEQD</sequence>
<keyword evidence="1" id="KW-0479">Metal-binding</keyword>
<accession>A0A0B5DDK2</accession>
<gene>
    <name evidence="3" type="ORF">B842_12340</name>
</gene>
<dbReference type="InterPro" id="IPR036163">
    <property type="entry name" value="HMA_dom_sf"/>
</dbReference>